<dbReference type="EMBL" id="FQUQ01000002">
    <property type="protein sequence ID" value="SHF27436.1"/>
    <property type="molecule type" value="Genomic_DNA"/>
</dbReference>
<protein>
    <submittedName>
        <fullName evidence="3">Uncharacterized conserved protein YndB, AHSA1/START domain</fullName>
    </submittedName>
</protein>
<dbReference type="CDD" id="cd07814">
    <property type="entry name" value="SRPBCC_CalC_Aha1-like"/>
    <property type="match status" value="1"/>
</dbReference>
<sequence length="146" mass="16779">MMKKQEFKVLIDAPREKVWEVIIGKDTYPQWTAPFSEGSNVETDWKKGSKAIFHDGKGSGMVSEIAENKPNEFLSIRHLGMLQNGVEDLDSEEVKKWSGSLENYTLKDVNGKTEWTVEMDTSGEWEEYMNNTWPLAFQKAKELAEK</sequence>
<dbReference type="AlphaFoldDB" id="A0A1M5ABL4"/>
<dbReference type="SUPFAM" id="SSF55961">
    <property type="entry name" value="Bet v1-like"/>
    <property type="match status" value="1"/>
</dbReference>
<dbReference type="InterPro" id="IPR013538">
    <property type="entry name" value="ASHA1/2-like_C"/>
</dbReference>
<evidence type="ECO:0000313" key="4">
    <source>
        <dbReference type="Proteomes" id="UP000184287"/>
    </source>
</evidence>
<comment type="similarity">
    <text evidence="1">Belongs to the AHA1 family.</text>
</comment>
<proteinExistence type="inferred from homology"/>
<evidence type="ECO:0000259" key="2">
    <source>
        <dbReference type="Pfam" id="PF08327"/>
    </source>
</evidence>
<dbReference type="InterPro" id="IPR023393">
    <property type="entry name" value="START-like_dom_sf"/>
</dbReference>
<organism evidence="3 4">
    <name type="scientific">Pedobacter caeni</name>
    <dbReference type="NCBI Taxonomy" id="288992"/>
    <lineage>
        <taxon>Bacteria</taxon>
        <taxon>Pseudomonadati</taxon>
        <taxon>Bacteroidota</taxon>
        <taxon>Sphingobacteriia</taxon>
        <taxon>Sphingobacteriales</taxon>
        <taxon>Sphingobacteriaceae</taxon>
        <taxon>Pedobacter</taxon>
    </lineage>
</organism>
<dbReference type="Gene3D" id="3.30.530.20">
    <property type="match status" value="1"/>
</dbReference>
<reference evidence="4" key="1">
    <citation type="submission" date="2016-11" db="EMBL/GenBank/DDBJ databases">
        <authorList>
            <person name="Varghese N."/>
            <person name="Submissions S."/>
        </authorList>
    </citation>
    <scope>NUCLEOTIDE SEQUENCE [LARGE SCALE GENOMIC DNA]</scope>
    <source>
        <strain evidence="4">DSM 16990</strain>
    </source>
</reference>
<gene>
    <name evidence="3" type="ORF">SAMN04488522_102667</name>
</gene>
<dbReference type="STRING" id="288992.SAMN04488522_102667"/>
<accession>A0A1M5ABL4</accession>
<feature type="domain" description="Activator of Hsp90 ATPase homologue 1/2-like C-terminal" evidence="2">
    <location>
        <begin position="12"/>
        <end position="138"/>
    </location>
</feature>
<evidence type="ECO:0000256" key="1">
    <source>
        <dbReference type="ARBA" id="ARBA00006817"/>
    </source>
</evidence>
<dbReference type="RefSeq" id="WP_234994497.1">
    <property type="nucleotide sequence ID" value="NZ_FQUQ01000002.1"/>
</dbReference>
<dbReference type="Pfam" id="PF08327">
    <property type="entry name" value="AHSA1"/>
    <property type="match status" value="1"/>
</dbReference>
<dbReference type="Proteomes" id="UP000184287">
    <property type="component" value="Unassembled WGS sequence"/>
</dbReference>
<keyword evidence="4" id="KW-1185">Reference proteome</keyword>
<name>A0A1M5ABL4_9SPHI</name>
<evidence type="ECO:0000313" key="3">
    <source>
        <dbReference type="EMBL" id="SHF27436.1"/>
    </source>
</evidence>